<evidence type="ECO:0000313" key="3">
    <source>
        <dbReference type="Proteomes" id="UP001589797"/>
    </source>
</evidence>
<feature type="region of interest" description="Disordered" evidence="1">
    <location>
        <begin position="1"/>
        <end position="27"/>
    </location>
</feature>
<dbReference type="RefSeq" id="WP_382386568.1">
    <property type="nucleotide sequence ID" value="NZ_JBHLWI010000009.1"/>
</dbReference>
<proteinExistence type="predicted"/>
<sequence>MYVRSAYSEDPIDELNEDGKQSNAKKNKAEEILEARSTYRPKHFTKDISIDVPALFFTNKDGRLGYEKDVAALLVVGSPLMDEVRQSFPPSPLRDDLDRRVTDPQYRKAQFDRMQNSDARAFFYQLAADTAMQREVLDFQVKTVYPALMAAQDRMKKAYGTNAKLIKLETPIVIDYAYRDAPEMILEDIIKFLKKLI</sequence>
<reference evidence="2 3" key="1">
    <citation type="submission" date="2024-09" db="EMBL/GenBank/DDBJ databases">
        <authorList>
            <person name="Sun Q."/>
            <person name="Mori K."/>
        </authorList>
    </citation>
    <scope>NUCLEOTIDE SEQUENCE [LARGE SCALE GENOMIC DNA]</scope>
    <source>
        <strain evidence="2 3">CCM 7650</strain>
    </source>
</reference>
<name>A0ABV6FQI2_9BACT</name>
<keyword evidence="3" id="KW-1185">Reference proteome</keyword>
<dbReference type="EMBL" id="JBHLWI010000009">
    <property type="protein sequence ID" value="MFC0262128.1"/>
    <property type="molecule type" value="Genomic_DNA"/>
</dbReference>
<evidence type="ECO:0000313" key="2">
    <source>
        <dbReference type="EMBL" id="MFC0262128.1"/>
    </source>
</evidence>
<organism evidence="2 3">
    <name type="scientific">Fontibacter flavus</name>
    <dbReference type="NCBI Taxonomy" id="654838"/>
    <lineage>
        <taxon>Bacteria</taxon>
        <taxon>Pseudomonadati</taxon>
        <taxon>Bacteroidota</taxon>
        <taxon>Cytophagia</taxon>
        <taxon>Cytophagales</taxon>
        <taxon>Cyclobacteriaceae</taxon>
        <taxon>Fontibacter</taxon>
    </lineage>
</organism>
<gene>
    <name evidence="2" type="ORF">ACFFIP_05485</name>
</gene>
<evidence type="ECO:0000256" key="1">
    <source>
        <dbReference type="SAM" id="MobiDB-lite"/>
    </source>
</evidence>
<dbReference type="Proteomes" id="UP001589797">
    <property type="component" value="Unassembled WGS sequence"/>
</dbReference>
<protein>
    <submittedName>
        <fullName evidence="2">Uncharacterized protein</fullName>
    </submittedName>
</protein>
<accession>A0ABV6FQI2</accession>
<comment type="caution">
    <text evidence="2">The sequence shown here is derived from an EMBL/GenBank/DDBJ whole genome shotgun (WGS) entry which is preliminary data.</text>
</comment>